<dbReference type="GO" id="GO:0046872">
    <property type="term" value="F:metal ion binding"/>
    <property type="evidence" value="ECO:0007669"/>
    <property type="project" value="UniProtKB-KW"/>
</dbReference>
<keyword evidence="3" id="KW-0479">Metal-binding</keyword>
<dbReference type="Gene3D" id="3.90.480.20">
    <property type="match status" value="1"/>
</dbReference>
<evidence type="ECO:0000256" key="2">
    <source>
        <dbReference type="ARBA" id="ARBA00022617"/>
    </source>
</evidence>
<dbReference type="Pfam" id="PF03460">
    <property type="entry name" value="NIR_SIR_ferr"/>
    <property type="match status" value="1"/>
</dbReference>
<evidence type="ECO:0000313" key="10">
    <source>
        <dbReference type="Proteomes" id="UP000441586"/>
    </source>
</evidence>
<accession>A0A6A4RGL4</accession>
<keyword evidence="1" id="KW-0004">4Fe-4S</keyword>
<dbReference type="EMBL" id="WSFO01000005">
    <property type="protein sequence ID" value="KAE9629999.1"/>
    <property type="molecule type" value="Genomic_DNA"/>
</dbReference>
<dbReference type="GO" id="GO:0051539">
    <property type="term" value="F:4 iron, 4 sulfur cluster binding"/>
    <property type="evidence" value="ECO:0007669"/>
    <property type="project" value="UniProtKB-KW"/>
</dbReference>
<keyword evidence="2" id="KW-0349">Heme</keyword>
<evidence type="ECO:0000259" key="8">
    <source>
        <dbReference type="Pfam" id="PF03460"/>
    </source>
</evidence>
<keyword evidence="4 9" id="KW-0560">Oxidoreductase</keyword>
<dbReference type="EC" id="1.14.13.83" evidence="9"/>
<evidence type="ECO:0000256" key="3">
    <source>
        <dbReference type="ARBA" id="ARBA00022723"/>
    </source>
</evidence>
<gene>
    <name evidence="9" type="primary">cobG</name>
    <name evidence="9" type="ORF">GP644_09920</name>
</gene>
<feature type="region of interest" description="Disordered" evidence="7">
    <location>
        <begin position="360"/>
        <end position="386"/>
    </location>
</feature>
<comment type="caution">
    <text evidence="9">The sequence shown here is derived from an EMBL/GenBank/DDBJ whole genome shotgun (WGS) entry which is preliminary data.</text>
</comment>
<evidence type="ECO:0000256" key="7">
    <source>
        <dbReference type="SAM" id="MobiDB-lite"/>
    </source>
</evidence>
<dbReference type="SUPFAM" id="SSF56014">
    <property type="entry name" value="Nitrite and sulphite reductase 4Fe-4S domain-like"/>
    <property type="match status" value="1"/>
</dbReference>
<dbReference type="SUPFAM" id="SSF55124">
    <property type="entry name" value="Nitrite/Sulfite reductase N-terminal domain-like"/>
    <property type="match status" value="1"/>
</dbReference>
<dbReference type="Gene3D" id="3.30.413.10">
    <property type="entry name" value="Sulfite Reductase Hemoprotein, domain 1"/>
    <property type="match status" value="1"/>
</dbReference>
<dbReference type="PANTHER" id="PTHR32439">
    <property type="entry name" value="FERREDOXIN--NITRITE REDUCTASE, CHLOROPLASTIC"/>
    <property type="match status" value="1"/>
</dbReference>
<dbReference type="RefSeq" id="WP_158979173.1">
    <property type="nucleotide sequence ID" value="NZ_WSFO01000005.1"/>
</dbReference>
<evidence type="ECO:0000313" key="9">
    <source>
        <dbReference type="EMBL" id="KAE9629999.1"/>
    </source>
</evidence>
<dbReference type="PANTHER" id="PTHR32439:SF9">
    <property type="entry name" value="BLR3264 PROTEIN"/>
    <property type="match status" value="1"/>
</dbReference>
<protein>
    <submittedName>
        <fullName evidence="9">Precorrin-3B synthase</fullName>
        <ecNumber evidence="9">1.14.13.83</ecNumber>
    </submittedName>
</protein>
<dbReference type="AlphaFoldDB" id="A0A6A4RGL4"/>
<dbReference type="InterPro" id="IPR012798">
    <property type="entry name" value="Cbl_synth_CobG-like"/>
</dbReference>
<evidence type="ECO:0000256" key="1">
    <source>
        <dbReference type="ARBA" id="ARBA00022485"/>
    </source>
</evidence>
<organism evidence="9 10">
    <name type="scientific">Parasedimentitalea maritima</name>
    <dbReference type="NCBI Taxonomy" id="2578117"/>
    <lineage>
        <taxon>Bacteria</taxon>
        <taxon>Pseudomonadati</taxon>
        <taxon>Pseudomonadota</taxon>
        <taxon>Alphaproteobacteria</taxon>
        <taxon>Rhodobacterales</taxon>
        <taxon>Paracoccaceae</taxon>
        <taxon>Parasedimentitalea</taxon>
    </lineage>
</organism>
<dbReference type="InterPro" id="IPR051329">
    <property type="entry name" value="NIR_SIR_4Fe-4S"/>
</dbReference>
<evidence type="ECO:0000256" key="6">
    <source>
        <dbReference type="ARBA" id="ARBA00023014"/>
    </source>
</evidence>
<keyword evidence="6" id="KW-0411">Iron-sulfur</keyword>
<dbReference type="InterPro" id="IPR036136">
    <property type="entry name" value="Nit/Sulf_reduc_fer-like_dom_sf"/>
</dbReference>
<sequence length="386" mass="40445">MSAPAPKVYGWCPGALRPMMSGDGLVVRIRAPLGRLSSDQAQAVADLSQSYGNGLLDVSARAHLQMRGVREEDHPALITALQRLGLVDTDPAAESRRNVLVAPFWTHDDETYALAQQLSNALTAATDLSLPGKFGFAIDTGPSPVLRDTAADIRIERTTDCLILVADCAETGLPVTAATAVKEALSLAHWFLDQGGAPDGRGRMKTLIARRGPPSAHVAPRCTPAERPTLGPIATGQLVGLEFGQIPAASFADLTTHGALRLTPWRMLLVENATNLAPQPGLILDASDPRLRVSVCTGAPGCTQALSSTRQLARDLAPHVPAQSILHLSGCAKGCAHPASAPLTLTATAADTFNLIRNGKASDHPAQTHLSAAQLRASPDILTKGS</sequence>
<proteinExistence type="predicted"/>
<dbReference type="InterPro" id="IPR045854">
    <property type="entry name" value="NO2/SO3_Rdtase_4Fe4S_sf"/>
</dbReference>
<feature type="domain" description="Nitrite/Sulfite reductase ferredoxin-like" evidence="8">
    <location>
        <begin position="18"/>
        <end position="83"/>
    </location>
</feature>
<reference evidence="9 10" key="1">
    <citation type="submission" date="2019-12" db="EMBL/GenBank/DDBJ databases">
        <authorList>
            <person name="Zhang Y.-J."/>
        </authorList>
    </citation>
    <scope>NUCLEOTIDE SEQUENCE [LARGE SCALE GENOMIC DNA]</scope>
    <source>
        <strain evidence="9 10">H18S-6</strain>
    </source>
</reference>
<evidence type="ECO:0000256" key="5">
    <source>
        <dbReference type="ARBA" id="ARBA00023004"/>
    </source>
</evidence>
<dbReference type="Proteomes" id="UP000441586">
    <property type="component" value="Unassembled WGS sequence"/>
</dbReference>
<dbReference type="InterPro" id="IPR005117">
    <property type="entry name" value="NiRdtase/SiRdtase_haem-b_fer"/>
</dbReference>
<name>A0A6A4RGL4_9RHOB</name>
<evidence type="ECO:0000256" key="4">
    <source>
        <dbReference type="ARBA" id="ARBA00023002"/>
    </source>
</evidence>
<dbReference type="NCBIfam" id="TIGR02435">
    <property type="entry name" value="CobG"/>
    <property type="match status" value="1"/>
</dbReference>
<keyword evidence="5" id="KW-0408">Iron</keyword>
<dbReference type="GO" id="GO:0043818">
    <property type="term" value="F:precorrin-3B synthase activity"/>
    <property type="evidence" value="ECO:0007669"/>
    <property type="project" value="UniProtKB-EC"/>
</dbReference>